<dbReference type="PIRSF" id="PIRSF005465">
    <property type="entry name" value="GIRK_kir"/>
    <property type="match status" value="1"/>
</dbReference>
<keyword evidence="7 13" id="KW-1133">Transmembrane helix</keyword>
<dbReference type="PANTHER" id="PTHR11767:SF102">
    <property type="entry name" value="INWARDLY RECTIFYING POTASSIUM CHANNEL 1, ISOFORM F"/>
    <property type="match status" value="1"/>
</dbReference>
<evidence type="ECO:0000256" key="6">
    <source>
        <dbReference type="ARBA" id="ARBA00022958"/>
    </source>
</evidence>
<dbReference type="InterPro" id="IPR016449">
    <property type="entry name" value="K_chnl_inward-rec_Kir"/>
</dbReference>
<evidence type="ECO:0000313" key="17">
    <source>
        <dbReference type="Proteomes" id="UP000001593"/>
    </source>
</evidence>
<dbReference type="PANTHER" id="PTHR11767">
    <property type="entry name" value="INWARD RECTIFIER POTASSIUM CHANNEL"/>
    <property type="match status" value="1"/>
</dbReference>
<dbReference type="Pfam" id="PF01007">
    <property type="entry name" value="IRK"/>
    <property type="match status" value="1"/>
</dbReference>
<evidence type="ECO:0000256" key="10">
    <source>
        <dbReference type="ARBA" id="ARBA00023303"/>
    </source>
</evidence>
<evidence type="ECO:0000256" key="4">
    <source>
        <dbReference type="ARBA" id="ARBA00022692"/>
    </source>
</evidence>
<dbReference type="InterPro" id="IPR041647">
    <property type="entry name" value="IRK_C"/>
</dbReference>
<keyword evidence="3 12" id="KW-0633">Potassium transport</keyword>
<evidence type="ECO:0000259" key="14">
    <source>
        <dbReference type="Pfam" id="PF01007"/>
    </source>
</evidence>
<evidence type="ECO:0000313" key="16">
    <source>
        <dbReference type="EMBL" id="EDO38011.1"/>
    </source>
</evidence>
<feature type="non-terminal residue" evidence="16">
    <location>
        <position position="317"/>
    </location>
</feature>
<dbReference type="Pfam" id="PF17655">
    <property type="entry name" value="IRK_C"/>
    <property type="match status" value="1"/>
</dbReference>
<dbReference type="STRING" id="45351.A7SE20"/>
<evidence type="ECO:0000256" key="12">
    <source>
        <dbReference type="RuleBase" id="RU003822"/>
    </source>
</evidence>
<evidence type="ECO:0000256" key="13">
    <source>
        <dbReference type="SAM" id="Phobius"/>
    </source>
</evidence>
<dbReference type="InterPro" id="IPR040445">
    <property type="entry name" value="Kir_TM"/>
</dbReference>
<feature type="domain" description="Inward rectifier potassium channel C-terminal" evidence="15">
    <location>
        <begin position="145"/>
        <end position="317"/>
    </location>
</feature>
<comment type="similarity">
    <text evidence="12">Belongs to the inward rectifier-type potassium channel (TC 1.A.2.1) family.</text>
</comment>
<proteinExistence type="inferred from homology"/>
<dbReference type="EMBL" id="DS469634">
    <property type="protein sequence ID" value="EDO38011.1"/>
    <property type="molecule type" value="Genomic_DNA"/>
</dbReference>
<dbReference type="GO" id="GO:0005242">
    <property type="term" value="F:inward rectifier potassium channel activity"/>
    <property type="evidence" value="ECO:0000318"/>
    <property type="project" value="GO_Central"/>
</dbReference>
<feature type="transmembrane region" description="Helical" evidence="13">
    <location>
        <begin position="42"/>
        <end position="65"/>
    </location>
</feature>
<dbReference type="InParanoid" id="A7SE20"/>
<keyword evidence="8 12" id="KW-0406">Ion transport</keyword>
<feature type="domain" description="Potassium channel inwardly rectifying transmembrane" evidence="14">
    <location>
        <begin position="7"/>
        <end position="138"/>
    </location>
</feature>
<dbReference type="SUPFAM" id="SSF81324">
    <property type="entry name" value="Voltage-gated potassium channels"/>
    <property type="match status" value="1"/>
</dbReference>
<reference evidence="16 17" key="1">
    <citation type="journal article" date="2007" name="Science">
        <title>Sea anemone genome reveals ancestral eumetazoan gene repertoire and genomic organization.</title>
        <authorList>
            <person name="Putnam N.H."/>
            <person name="Srivastava M."/>
            <person name="Hellsten U."/>
            <person name="Dirks B."/>
            <person name="Chapman J."/>
            <person name="Salamov A."/>
            <person name="Terry A."/>
            <person name="Shapiro H."/>
            <person name="Lindquist E."/>
            <person name="Kapitonov V.V."/>
            <person name="Jurka J."/>
            <person name="Genikhovich G."/>
            <person name="Grigoriev I.V."/>
            <person name="Lucas S.M."/>
            <person name="Steele R.E."/>
            <person name="Finnerty J.R."/>
            <person name="Technau U."/>
            <person name="Martindale M.Q."/>
            <person name="Rokhsar D.S."/>
        </authorList>
    </citation>
    <scope>NUCLEOTIDE SEQUENCE [LARGE SCALE GENOMIC DNA]</scope>
    <source>
        <strain evidence="17">CH2 X CH6</strain>
    </source>
</reference>
<keyword evidence="10 12" id="KW-0407">Ion channel</keyword>
<dbReference type="FunFam" id="1.10.287.70:FF:000019">
    <property type="entry name" value="G protein-activated inward rectifier potassium channel 1"/>
    <property type="match status" value="1"/>
</dbReference>
<dbReference type="eggNOG" id="KOG3827">
    <property type="taxonomic scope" value="Eukaryota"/>
</dbReference>
<evidence type="ECO:0000259" key="15">
    <source>
        <dbReference type="Pfam" id="PF17655"/>
    </source>
</evidence>
<dbReference type="PRINTS" id="PR01320">
    <property type="entry name" value="KIRCHANNEL"/>
</dbReference>
<keyword evidence="5 12" id="KW-0851">Voltage-gated channel</keyword>
<evidence type="ECO:0000256" key="2">
    <source>
        <dbReference type="ARBA" id="ARBA00022448"/>
    </source>
</evidence>
<keyword evidence="9 13" id="KW-0472">Membrane</keyword>
<dbReference type="InterPro" id="IPR013518">
    <property type="entry name" value="K_chnl_inward-rec_Kir_cyto"/>
</dbReference>
<evidence type="ECO:0000256" key="8">
    <source>
        <dbReference type="ARBA" id="ARBA00023065"/>
    </source>
</evidence>
<dbReference type="AlphaFoldDB" id="A7SE20"/>
<feature type="non-terminal residue" evidence="16">
    <location>
        <position position="1"/>
    </location>
</feature>
<keyword evidence="6 12" id="KW-0630">Potassium</keyword>
<evidence type="ECO:0000256" key="3">
    <source>
        <dbReference type="ARBA" id="ARBA00022538"/>
    </source>
</evidence>
<keyword evidence="4 12" id="KW-0812">Transmembrane</keyword>
<evidence type="ECO:0000256" key="11">
    <source>
        <dbReference type="PIRSR" id="PIRSR005465-1"/>
    </source>
</evidence>
<dbReference type="Gene3D" id="2.60.40.1400">
    <property type="entry name" value="G protein-activated inward rectifier potassium channel 1"/>
    <property type="match status" value="1"/>
</dbReference>
<dbReference type="Gene3D" id="1.10.287.70">
    <property type="match status" value="1"/>
</dbReference>
<feature type="transmembrane region" description="Helical" evidence="13">
    <location>
        <begin position="109"/>
        <end position="133"/>
    </location>
</feature>
<dbReference type="PhylomeDB" id="A7SE20"/>
<dbReference type="GO" id="GO:0034765">
    <property type="term" value="P:regulation of monoatomic ion transmembrane transport"/>
    <property type="evidence" value="ECO:0000318"/>
    <property type="project" value="GO_Central"/>
</dbReference>
<dbReference type="OMA" id="SHEFNEH"/>
<name>A7SE20_NEMVE</name>
<protein>
    <submittedName>
        <fullName evidence="16">Uncharacterized protein</fullName>
    </submittedName>
</protein>
<dbReference type="GO" id="GO:1990573">
    <property type="term" value="P:potassium ion import across plasma membrane"/>
    <property type="evidence" value="ECO:0000318"/>
    <property type="project" value="GO_Central"/>
</dbReference>
<comment type="subcellular location">
    <subcellularLocation>
        <location evidence="1 12">Membrane</location>
        <topology evidence="1 12">Multi-pass membrane protein</topology>
    </subcellularLocation>
</comment>
<gene>
    <name evidence="16" type="ORF">NEMVEDRAFT_v1g52170</name>
</gene>
<evidence type="ECO:0000256" key="5">
    <source>
        <dbReference type="ARBA" id="ARBA00022882"/>
    </source>
</evidence>
<dbReference type="InterPro" id="IPR014756">
    <property type="entry name" value="Ig_E-set"/>
</dbReference>
<keyword evidence="2 12" id="KW-0813">Transport</keyword>
<organism evidence="16 17">
    <name type="scientific">Nematostella vectensis</name>
    <name type="common">Starlet sea anemone</name>
    <dbReference type="NCBI Taxonomy" id="45351"/>
    <lineage>
        <taxon>Eukaryota</taxon>
        <taxon>Metazoa</taxon>
        <taxon>Cnidaria</taxon>
        <taxon>Anthozoa</taxon>
        <taxon>Hexacorallia</taxon>
        <taxon>Actiniaria</taxon>
        <taxon>Edwardsiidae</taxon>
        <taxon>Nematostella</taxon>
    </lineage>
</organism>
<sequence length="317" mass="36158">RLRPRLVGKHGGLKVVATDVAQKHGMYLSDLFTTMIDSKWRWISLLFITAYTGSWMGFGCVWYLITYLRGGNYCVHNVESFVTAFLFSLETQTTIGYGGRQISGECPEAIILLNIQSLSGFLINALIMGLIFAKLSRPRNRAETILFSKKALVCVRDGKMCLTFRVGDIRKSQILHCHIRVQLFRTRKTKEGQVLPFYQQDLKTGIDWNDQNYGNNTIFLILPLTIIHVIDEESPFFTMTPKDLRSCDFELVAILEGTVEATGMLTQAKTSYIGEEILWGYEFKNTLDHTSWKAGRFRVNYSHFDRVVPVDTPRVSA</sequence>
<dbReference type="GO" id="GO:0034702">
    <property type="term" value="C:monoatomic ion channel complex"/>
    <property type="evidence" value="ECO:0007669"/>
    <property type="project" value="UniProtKB-KW"/>
</dbReference>
<dbReference type="GO" id="GO:0005886">
    <property type="term" value="C:plasma membrane"/>
    <property type="evidence" value="ECO:0000318"/>
    <property type="project" value="GO_Central"/>
</dbReference>
<evidence type="ECO:0000256" key="9">
    <source>
        <dbReference type="ARBA" id="ARBA00023136"/>
    </source>
</evidence>
<accession>A7SE20</accession>
<evidence type="ECO:0000256" key="7">
    <source>
        <dbReference type="ARBA" id="ARBA00022989"/>
    </source>
</evidence>
<dbReference type="Proteomes" id="UP000001593">
    <property type="component" value="Unassembled WGS sequence"/>
</dbReference>
<keyword evidence="17" id="KW-1185">Reference proteome</keyword>
<evidence type="ECO:0000256" key="1">
    <source>
        <dbReference type="ARBA" id="ARBA00004141"/>
    </source>
</evidence>
<feature type="site" description="Role in the control of polyamine-mediated channel gating and in the blocking by intracellular magnesium" evidence="11">
    <location>
        <position position="124"/>
    </location>
</feature>
<dbReference type="HOGENOM" id="CLU_022738_3_0_1"/>
<dbReference type="SUPFAM" id="SSF81296">
    <property type="entry name" value="E set domains"/>
    <property type="match status" value="1"/>
</dbReference>